<feature type="transmembrane region" description="Helical" evidence="4">
    <location>
        <begin position="155"/>
        <end position="177"/>
    </location>
</feature>
<dbReference type="PROSITE" id="PS50109">
    <property type="entry name" value="HIS_KIN"/>
    <property type="match status" value="1"/>
</dbReference>
<dbReference type="PRINTS" id="PR00344">
    <property type="entry name" value="BCTRLSENSOR"/>
</dbReference>
<dbReference type="PANTHER" id="PTHR45569:SF1">
    <property type="entry name" value="SENSOR PROTEIN KDPD"/>
    <property type="match status" value="1"/>
</dbReference>
<dbReference type="InterPro" id="IPR003594">
    <property type="entry name" value="HATPase_dom"/>
</dbReference>
<dbReference type="Pfam" id="PF02518">
    <property type="entry name" value="HATPase_c"/>
    <property type="match status" value="1"/>
</dbReference>
<dbReference type="CDD" id="cd00082">
    <property type="entry name" value="HisKA"/>
    <property type="match status" value="1"/>
</dbReference>
<dbReference type="STRING" id="1192034.CAP_3831"/>
<dbReference type="Gene3D" id="3.30.450.40">
    <property type="match status" value="1"/>
</dbReference>
<evidence type="ECO:0000259" key="5">
    <source>
        <dbReference type="PROSITE" id="PS50109"/>
    </source>
</evidence>
<evidence type="ECO:0000256" key="1">
    <source>
        <dbReference type="ARBA" id="ARBA00000085"/>
    </source>
</evidence>
<evidence type="ECO:0000313" key="6">
    <source>
        <dbReference type="EMBL" id="EYF04805.1"/>
    </source>
</evidence>
<evidence type="ECO:0000313" key="7">
    <source>
        <dbReference type="Proteomes" id="UP000019678"/>
    </source>
</evidence>
<feature type="transmembrane region" description="Helical" evidence="4">
    <location>
        <begin position="212"/>
        <end position="234"/>
    </location>
</feature>
<dbReference type="SUPFAM" id="SSF55781">
    <property type="entry name" value="GAF domain-like"/>
    <property type="match status" value="1"/>
</dbReference>
<gene>
    <name evidence="6" type="ORF">CAP_3831</name>
</gene>
<dbReference type="eggNOG" id="COG2205">
    <property type="taxonomic scope" value="Bacteria"/>
</dbReference>
<dbReference type="AlphaFoldDB" id="A0A017T7L8"/>
<dbReference type="PANTHER" id="PTHR45569">
    <property type="entry name" value="SENSOR PROTEIN KDPD"/>
    <property type="match status" value="1"/>
</dbReference>
<organism evidence="6 7">
    <name type="scientific">Chondromyces apiculatus DSM 436</name>
    <dbReference type="NCBI Taxonomy" id="1192034"/>
    <lineage>
        <taxon>Bacteria</taxon>
        <taxon>Pseudomonadati</taxon>
        <taxon>Myxococcota</taxon>
        <taxon>Polyangia</taxon>
        <taxon>Polyangiales</taxon>
        <taxon>Polyangiaceae</taxon>
        <taxon>Chondromyces</taxon>
    </lineage>
</organism>
<keyword evidence="7" id="KW-1185">Reference proteome</keyword>
<reference evidence="6 7" key="1">
    <citation type="submission" date="2013-05" db="EMBL/GenBank/DDBJ databases">
        <title>Genome assembly of Chondromyces apiculatus DSM 436.</title>
        <authorList>
            <person name="Sharma G."/>
            <person name="Khatri I."/>
            <person name="Kaur C."/>
            <person name="Mayilraj S."/>
            <person name="Subramanian S."/>
        </authorList>
    </citation>
    <scope>NUCLEOTIDE SEQUENCE [LARGE SCALE GENOMIC DNA]</scope>
    <source>
        <strain evidence="6 7">DSM 436</strain>
    </source>
</reference>
<dbReference type="GO" id="GO:0000155">
    <property type="term" value="F:phosphorelay sensor kinase activity"/>
    <property type="evidence" value="ECO:0007669"/>
    <property type="project" value="InterPro"/>
</dbReference>
<dbReference type="GO" id="GO:0005886">
    <property type="term" value="C:plasma membrane"/>
    <property type="evidence" value="ECO:0007669"/>
    <property type="project" value="TreeGrafter"/>
</dbReference>
<feature type="transmembrane region" description="Helical" evidence="4">
    <location>
        <begin position="246"/>
        <end position="268"/>
    </location>
</feature>
<feature type="transmembrane region" description="Helical" evidence="4">
    <location>
        <begin position="189"/>
        <end position="206"/>
    </location>
</feature>
<protein>
    <recommendedName>
        <fullName evidence="2">histidine kinase</fullName>
        <ecNumber evidence="2">2.7.13.3</ecNumber>
    </recommendedName>
</protein>
<feature type="transmembrane region" description="Helical" evidence="4">
    <location>
        <begin position="403"/>
        <end position="423"/>
    </location>
</feature>
<proteinExistence type="predicted"/>
<dbReference type="InterPro" id="IPR005467">
    <property type="entry name" value="His_kinase_dom"/>
</dbReference>
<feature type="transmembrane region" description="Helical" evidence="4">
    <location>
        <begin position="23"/>
        <end position="44"/>
    </location>
</feature>
<evidence type="ECO:0000256" key="4">
    <source>
        <dbReference type="SAM" id="Phobius"/>
    </source>
</evidence>
<comment type="catalytic activity">
    <reaction evidence="1">
        <text>ATP + protein L-histidine = ADP + protein N-phospho-L-histidine.</text>
        <dbReference type="EC" id="2.7.13.3"/>
    </reaction>
</comment>
<dbReference type="InterPro" id="IPR004358">
    <property type="entry name" value="Sig_transdc_His_kin-like_C"/>
</dbReference>
<accession>A0A017T7L8</accession>
<dbReference type="EMBL" id="ASRX01000029">
    <property type="protein sequence ID" value="EYF04805.1"/>
    <property type="molecule type" value="Genomic_DNA"/>
</dbReference>
<dbReference type="InterPro" id="IPR052023">
    <property type="entry name" value="Histidine_kinase_KdpD"/>
</dbReference>
<dbReference type="EC" id="2.7.13.3" evidence="2"/>
<name>A0A017T7L8_9BACT</name>
<keyword evidence="4" id="KW-0472">Membrane</keyword>
<dbReference type="Gene3D" id="3.30.565.10">
    <property type="entry name" value="Histidine kinase-like ATPase, C-terminal domain"/>
    <property type="match status" value="1"/>
</dbReference>
<dbReference type="SMART" id="SM00387">
    <property type="entry name" value="HATPase_c"/>
    <property type="match status" value="1"/>
</dbReference>
<keyword evidence="4" id="KW-0812">Transmembrane</keyword>
<dbReference type="SUPFAM" id="SSF55874">
    <property type="entry name" value="ATPase domain of HSP90 chaperone/DNA topoisomerase II/histidine kinase"/>
    <property type="match status" value="1"/>
</dbReference>
<comment type="caution">
    <text evidence="6">The sequence shown here is derived from an EMBL/GenBank/DDBJ whole genome shotgun (WGS) entry which is preliminary data.</text>
</comment>
<feature type="transmembrane region" description="Helical" evidence="4">
    <location>
        <begin position="311"/>
        <end position="331"/>
    </location>
</feature>
<feature type="transmembrane region" description="Helical" evidence="4">
    <location>
        <begin position="377"/>
        <end position="397"/>
    </location>
</feature>
<dbReference type="InterPro" id="IPR036890">
    <property type="entry name" value="HATPase_C_sf"/>
</dbReference>
<evidence type="ECO:0000256" key="2">
    <source>
        <dbReference type="ARBA" id="ARBA00012438"/>
    </source>
</evidence>
<feature type="domain" description="Histidine kinase" evidence="5">
    <location>
        <begin position="589"/>
        <end position="787"/>
    </location>
</feature>
<sequence length="807" mass="88313">MSNQGAARTAPPSVMSPPPFRRWILALVAVAALFVAAVSFRGAVTWYERPFAGLLVDPEGVVSSLALPSWQGMQQGLRYPDRLIEIDGVPVRPPAGPRPASVWDQATDPHPATAWDRAIEDAAREGRPNVRARFATSEGEREVTLDVRRFDPRAWWLYAGAPMFIASLYIMAALTAVTASPDGKLARAFAKLALAAALFLLTLFDYHTSRSLVHLFLVAYACVPMAFFVLPLRLPDDVPQLARWPFIPRLADLGGALLAAGMLALFATGRTTVVLRDVCAILFGISLLFFAASVLLRFLWARDRRRHTMRVLFLAMVPPHLVLGLACFSVMLGLPQFTLWFAIPALALTPLSTLFAFIRYDLWGSRALLSRPLTRMLIAAAMLTFTITLVTASAPLAGLTAIGTLKVAAPAALLGAGLVAFALRTGDRTLFPAHAEYRPTIEQLSEELTEISDPDDVAGAVERTVRRWLACEKVAFRRVDPERDEDSLDGAESSGQRAILSRPSLHAGGDLVFTVSFDGRPLGVIEVGPKAGGALFTSEDIGLLRTIGNLAAIAMAHALSYAELEQRRREQAAAWRDERVALIETMAAEISHEVRYPINFFRSIFQRGPGAQHLDAEEVEIGCEEVERLERLVMGLRRMTHRRLERRPCPLHELVNKAEMLLRDQLGERHIDLRTDGPTHLHCDADQMMQVLVNLLSNGLEATGSQGDVGVLWSATAAGAELIVWDTGPGIVGDPARIFAPWYTTKPRGTGLGLAITHRLVRAHGWSIGPERRDGRTLFVISIPATDVTSDVIDAAKRAEIPEEEVA</sequence>
<dbReference type="InterPro" id="IPR003661">
    <property type="entry name" value="HisK_dim/P_dom"/>
</dbReference>
<feature type="transmembrane region" description="Helical" evidence="4">
    <location>
        <begin position="337"/>
        <end position="357"/>
    </location>
</feature>
<dbReference type="Proteomes" id="UP000019678">
    <property type="component" value="Unassembled WGS sequence"/>
</dbReference>
<keyword evidence="3" id="KW-0597">Phosphoprotein</keyword>
<dbReference type="InterPro" id="IPR029016">
    <property type="entry name" value="GAF-like_dom_sf"/>
</dbReference>
<evidence type="ECO:0000256" key="3">
    <source>
        <dbReference type="ARBA" id="ARBA00022553"/>
    </source>
</evidence>
<feature type="transmembrane region" description="Helical" evidence="4">
    <location>
        <begin position="280"/>
        <end position="299"/>
    </location>
</feature>
<keyword evidence="4" id="KW-1133">Transmembrane helix</keyword>